<evidence type="ECO:0000313" key="7">
    <source>
        <dbReference type="Proteomes" id="UP000316331"/>
    </source>
</evidence>
<feature type="DNA-binding region" description="H-T-H motif" evidence="4">
    <location>
        <begin position="47"/>
        <end position="66"/>
    </location>
</feature>
<reference evidence="6 7" key="1">
    <citation type="submission" date="2019-06" db="EMBL/GenBank/DDBJ databases">
        <title>Sequencing the genomes of 1000 actinobacteria strains.</title>
        <authorList>
            <person name="Klenk H.-P."/>
        </authorList>
    </citation>
    <scope>NUCLEOTIDE SEQUENCE [LARGE SCALE GENOMIC DNA]</scope>
    <source>
        <strain evidence="6 7">DSM 103495</strain>
    </source>
</reference>
<dbReference type="SUPFAM" id="SSF46689">
    <property type="entry name" value="Homeodomain-like"/>
    <property type="match status" value="1"/>
</dbReference>
<evidence type="ECO:0000256" key="4">
    <source>
        <dbReference type="PROSITE-ProRule" id="PRU00335"/>
    </source>
</evidence>
<evidence type="ECO:0000256" key="3">
    <source>
        <dbReference type="ARBA" id="ARBA00023163"/>
    </source>
</evidence>
<dbReference type="PROSITE" id="PS50977">
    <property type="entry name" value="HTH_TETR_2"/>
    <property type="match status" value="1"/>
</dbReference>
<evidence type="ECO:0000256" key="1">
    <source>
        <dbReference type="ARBA" id="ARBA00023015"/>
    </source>
</evidence>
<dbReference type="InterPro" id="IPR009057">
    <property type="entry name" value="Homeodomain-like_sf"/>
</dbReference>
<dbReference type="InterPro" id="IPR001647">
    <property type="entry name" value="HTH_TetR"/>
</dbReference>
<evidence type="ECO:0000313" key="6">
    <source>
        <dbReference type="EMBL" id="TQM32709.1"/>
    </source>
</evidence>
<dbReference type="Pfam" id="PF00440">
    <property type="entry name" value="TetR_N"/>
    <property type="match status" value="1"/>
</dbReference>
<name>A0A543FFS3_9NOCA</name>
<keyword evidence="3" id="KW-0804">Transcription</keyword>
<evidence type="ECO:0000256" key="2">
    <source>
        <dbReference type="ARBA" id="ARBA00023125"/>
    </source>
</evidence>
<gene>
    <name evidence="6" type="ORF">FB390_4405</name>
</gene>
<dbReference type="EMBL" id="VFPG01000001">
    <property type="protein sequence ID" value="TQM32709.1"/>
    <property type="molecule type" value="Genomic_DNA"/>
</dbReference>
<dbReference type="PRINTS" id="PR00455">
    <property type="entry name" value="HTHTETR"/>
</dbReference>
<evidence type="ECO:0000259" key="5">
    <source>
        <dbReference type="PROSITE" id="PS50977"/>
    </source>
</evidence>
<feature type="domain" description="HTH tetR-type" evidence="5">
    <location>
        <begin position="24"/>
        <end position="84"/>
    </location>
</feature>
<dbReference type="GO" id="GO:0000976">
    <property type="term" value="F:transcription cis-regulatory region binding"/>
    <property type="evidence" value="ECO:0007669"/>
    <property type="project" value="TreeGrafter"/>
</dbReference>
<proteinExistence type="predicted"/>
<accession>A0A543FFS3</accession>
<dbReference type="Proteomes" id="UP000316331">
    <property type="component" value="Unassembled WGS sequence"/>
</dbReference>
<dbReference type="PANTHER" id="PTHR30055">
    <property type="entry name" value="HTH-TYPE TRANSCRIPTIONAL REGULATOR RUTR"/>
    <property type="match status" value="1"/>
</dbReference>
<organism evidence="6 7">
    <name type="scientific">Nocardia bhagyanarayanae</name>
    <dbReference type="NCBI Taxonomy" id="1215925"/>
    <lineage>
        <taxon>Bacteria</taxon>
        <taxon>Bacillati</taxon>
        <taxon>Actinomycetota</taxon>
        <taxon>Actinomycetes</taxon>
        <taxon>Mycobacteriales</taxon>
        <taxon>Nocardiaceae</taxon>
        <taxon>Nocardia</taxon>
    </lineage>
</organism>
<dbReference type="GO" id="GO:0003700">
    <property type="term" value="F:DNA-binding transcription factor activity"/>
    <property type="evidence" value="ECO:0007669"/>
    <property type="project" value="TreeGrafter"/>
</dbReference>
<keyword evidence="1" id="KW-0805">Transcription regulation</keyword>
<sequence>MNVDHQPIDCVLGAADTDAQLPLTATRDRLLRAATELLLTRGYADTNIHRICRAAGTSYSTFTHYFGRKRHIAHEVADTLATRATHRISRTIPRDTDHLITTLAIWASILATRPGWVSLEFALAALDDTSRTEVSDRVGVIGDALTELLTATTFDTSGPRIDVDLVVTFLFTVVIGMSVQHDNGIDTTISGIRPHIELILRTAQL</sequence>
<dbReference type="RefSeq" id="WP_185757119.1">
    <property type="nucleotide sequence ID" value="NZ_VFPG01000001.1"/>
</dbReference>
<dbReference type="PANTHER" id="PTHR30055:SF234">
    <property type="entry name" value="HTH-TYPE TRANSCRIPTIONAL REGULATOR BETI"/>
    <property type="match status" value="1"/>
</dbReference>
<keyword evidence="7" id="KW-1185">Reference proteome</keyword>
<dbReference type="Gene3D" id="1.10.357.10">
    <property type="entry name" value="Tetracycline Repressor, domain 2"/>
    <property type="match status" value="1"/>
</dbReference>
<protein>
    <submittedName>
        <fullName evidence="6">TetR family transcriptional regulator</fullName>
    </submittedName>
</protein>
<comment type="caution">
    <text evidence="6">The sequence shown here is derived from an EMBL/GenBank/DDBJ whole genome shotgun (WGS) entry which is preliminary data.</text>
</comment>
<keyword evidence="2 4" id="KW-0238">DNA-binding</keyword>
<dbReference type="AlphaFoldDB" id="A0A543FFS3"/>
<dbReference type="InterPro" id="IPR050109">
    <property type="entry name" value="HTH-type_TetR-like_transc_reg"/>
</dbReference>